<gene>
    <name evidence="3" type="ORF">VP01_3902g1</name>
</gene>
<dbReference type="AlphaFoldDB" id="A0A0L6USP2"/>
<evidence type="ECO:0000256" key="2">
    <source>
        <dbReference type="SAM" id="Phobius"/>
    </source>
</evidence>
<keyword evidence="2" id="KW-1133">Transmembrane helix</keyword>
<reference evidence="3 4" key="1">
    <citation type="submission" date="2015-08" db="EMBL/GenBank/DDBJ databases">
        <title>Next Generation Sequencing and Analysis of the Genome of Puccinia sorghi L Schw, the Causal Agent of Maize Common Rust.</title>
        <authorList>
            <person name="Rochi L."/>
            <person name="Burguener G."/>
            <person name="Darino M."/>
            <person name="Turjanski A."/>
            <person name="Kreff E."/>
            <person name="Dieguez M.J."/>
            <person name="Sacco F."/>
        </authorList>
    </citation>
    <scope>NUCLEOTIDE SEQUENCE [LARGE SCALE GENOMIC DNA]</scope>
    <source>
        <strain evidence="3 4">RO10H11247</strain>
    </source>
</reference>
<feature type="transmembrane region" description="Helical" evidence="2">
    <location>
        <begin position="69"/>
        <end position="91"/>
    </location>
</feature>
<keyword evidence="2" id="KW-0472">Membrane</keyword>
<accession>A0A0L6USP2</accession>
<sequence length="504" mass="58202">MMETFSAPNKKRGGGGGCKKFFWSLLGVDHNPHLIHGFELLYTCLNGLEIIFPHPQFLSFAVSHRKRLFPFYSLTLIIINLYVFYLVWSFLGLSAPGRFNQKSQSFTCILNFLLKPLISKKLSTIAQKVGPIFSSGSYISQLHFPSTLLHNTNLLNMYPASSPKTTQPHQKAPITVNLTTTAHPNPPDASKPFSNVQKTLTNPNSTSLKTPRCHTNETKNTPKAKNSDKKKTENQTNQVWTMKKKKSIHISDSNQPNGFLKEHSFLCIDLSEESIFHACWEGMNGMIEICGTCFINIWPCRIWKNYLIPKKSLNDSMLHSKHSNGVHSKQVHRIYCTLDLSQLIISLLKHPWLHIFPKYIIHDHPHLRCLVLCYHFQRVLSASLYCYYFVSRRPTFPDQFSMQVISLLQPPNYSLNFSAVNNPKPTLEFPSLTYQVEKSFYKSRLRWVSFYNHFLQKIHPLESSQIAPLSSTQIEQQQCLRFEFFVSLVSFLFFFLFSFLVYLI</sequence>
<dbReference type="VEuPathDB" id="FungiDB:VP01_3902g1"/>
<protein>
    <submittedName>
        <fullName evidence="3">Uncharacterized protein</fullName>
    </submittedName>
</protein>
<evidence type="ECO:0000256" key="1">
    <source>
        <dbReference type="SAM" id="MobiDB-lite"/>
    </source>
</evidence>
<dbReference type="EMBL" id="LAVV01008949">
    <property type="protein sequence ID" value="KNZ51566.1"/>
    <property type="molecule type" value="Genomic_DNA"/>
</dbReference>
<evidence type="ECO:0000313" key="4">
    <source>
        <dbReference type="Proteomes" id="UP000037035"/>
    </source>
</evidence>
<feature type="transmembrane region" description="Helical" evidence="2">
    <location>
        <begin position="484"/>
        <end position="503"/>
    </location>
</feature>
<keyword evidence="4" id="KW-1185">Reference proteome</keyword>
<organism evidence="3 4">
    <name type="scientific">Puccinia sorghi</name>
    <dbReference type="NCBI Taxonomy" id="27349"/>
    <lineage>
        <taxon>Eukaryota</taxon>
        <taxon>Fungi</taxon>
        <taxon>Dikarya</taxon>
        <taxon>Basidiomycota</taxon>
        <taxon>Pucciniomycotina</taxon>
        <taxon>Pucciniomycetes</taxon>
        <taxon>Pucciniales</taxon>
        <taxon>Pucciniaceae</taxon>
        <taxon>Puccinia</taxon>
    </lineage>
</organism>
<evidence type="ECO:0000313" key="3">
    <source>
        <dbReference type="EMBL" id="KNZ51566.1"/>
    </source>
</evidence>
<dbReference type="Proteomes" id="UP000037035">
    <property type="component" value="Unassembled WGS sequence"/>
</dbReference>
<name>A0A0L6USP2_9BASI</name>
<feature type="compositionally biased region" description="Polar residues" evidence="1">
    <location>
        <begin position="192"/>
        <end position="209"/>
    </location>
</feature>
<comment type="caution">
    <text evidence="3">The sequence shown here is derived from an EMBL/GenBank/DDBJ whole genome shotgun (WGS) entry which is preliminary data.</text>
</comment>
<feature type="region of interest" description="Disordered" evidence="1">
    <location>
        <begin position="179"/>
        <end position="237"/>
    </location>
</feature>
<proteinExistence type="predicted"/>
<keyword evidence="2" id="KW-0812">Transmembrane</keyword>